<feature type="compositionally biased region" description="Polar residues" evidence="1">
    <location>
        <begin position="1095"/>
        <end position="1107"/>
    </location>
</feature>
<evidence type="ECO:0008006" key="4">
    <source>
        <dbReference type="Google" id="ProtNLM"/>
    </source>
</evidence>
<proteinExistence type="predicted"/>
<dbReference type="OrthoDB" id="696691at2759"/>
<feature type="region of interest" description="Disordered" evidence="1">
    <location>
        <begin position="313"/>
        <end position="332"/>
    </location>
</feature>
<dbReference type="AlphaFoldDB" id="A0A2U1LYM4"/>
<dbReference type="Gene3D" id="2.40.50.140">
    <property type="entry name" value="Nucleic acid-binding proteins"/>
    <property type="match status" value="2"/>
</dbReference>
<evidence type="ECO:0000313" key="3">
    <source>
        <dbReference type="Proteomes" id="UP000245207"/>
    </source>
</evidence>
<gene>
    <name evidence="2" type="ORF">CTI12_AA386660</name>
</gene>
<dbReference type="PANTHER" id="PTHR45786">
    <property type="entry name" value="DNA BINDING PROTEIN-LIKE"/>
    <property type="match status" value="1"/>
</dbReference>
<feature type="region of interest" description="Disordered" evidence="1">
    <location>
        <begin position="1095"/>
        <end position="1125"/>
    </location>
</feature>
<comment type="caution">
    <text evidence="2">The sequence shown here is derived from an EMBL/GenBank/DDBJ whole genome shotgun (WGS) entry which is preliminary data.</text>
</comment>
<dbReference type="STRING" id="35608.A0A2U1LYM4"/>
<name>A0A2U1LYM4_ARTAN</name>
<dbReference type="InterPro" id="IPR012340">
    <property type="entry name" value="NA-bd_OB-fold"/>
</dbReference>
<feature type="region of interest" description="Disordered" evidence="1">
    <location>
        <begin position="372"/>
        <end position="416"/>
    </location>
</feature>
<dbReference type="EMBL" id="PKPP01007214">
    <property type="protein sequence ID" value="PWA54050.1"/>
    <property type="molecule type" value="Genomic_DNA"/>
</dbReference>
<feature type="region of interest" description="Disordered" evidence="1">
    <location>
        <begin position="603"/>
        <end position="622"/>
    </location>
</feature>
<evidence type="ECO:0000256" key="1">
    <source>
        <dbReference type="SAM" id="MobiDB-lite"/>
    </source>
</evidence>
<sequence>MKSQNERVGGRVECSSSLNAQHTVTPEVARFAGDSLPIGFAPEVGRPVDGSLPIGLFSQNDVSMSARENALYGSNARECKRKSVDSTGNCDAGLQKRPRCRMPLGVVPSGGLMPIVIQCVAGSNQHGHLDNELHQLHAAPNMVSSAAHNVPLRATPPVPETSSVPSIAATPAVLDFQHGIVRYQLTDDAASKYIGGGRDDLNQLPTDQGPLQRPRTEVTHIPVGAPSLHDFGAPAIAASSTQTAQSFMHAPTSMTNATPTSEKGICMVSAIPDSMYSLLLFVIPRFYSNICAHFSGANTVHHCSQRRRTIQITEGERPSQRPRKNPPYTPLCRTSSTGLGTFSAASPSTQQRHPSVLPCVFPVNAGPTFAETNGTSQAYDATPSAIPSQSTCAHHPSIPRSRPARTPTASRIRTGPPTEYKRFGPCNCVCRSCHALFWYEERLSTSTRRSEIVQGLIHLLDANNALVQLFRSARDKLVEANVPEFKIRLFGKVGSAQHELPTSDEIGAIVFEGGPESETDFDVVIQRHTGEPERVNKLHPTYMSLQFPLLFIFGEQGYHTDLRLLDVLEGSLEGDKRVSMDAYYAYLLHDRIMADKNIEIPGNVGTSSGLPPDQHDVQQSKDKGKGILVEEDIINIMDLKPEDLNKPLELKVYRKWLSRNVPDPNPTGLCFILLDKQGGAIQANVQIWDIKQFDAKLQVNTCYRIQAYGCKKTDKWQRTLENDITLLFGRYTQVTEIQDTGFPNHYFNFAAYNQVGQRADSRDSILTDYIGIVRDTGDIRESGDSMTNRISRRNIEIQNLKYEEYMGPMPPMLPAPTETDTHEAQMSQRYMPISALLEVKPETNALRPFTIEAVITKIDETQGWYFNRCRICHMKIAEGWPHRQCQQPGIQPIPNYTYNFKATLADDTGSIVVTCFSPEANSLLLPVTEVLSYVPDRDPYVLPPLIKALEDTSHVFTVHIAPGSRRGNTKYILEHAADAPTPTVPITPTTPGAGSSSTALLEQQEQAVATEIPATQITPPPTTDEPIEKQDYQTQESSDTVRRQLFTQVGEQTSEEGMQQAEITGVQPETMPTGVVATLVIDGCIQEAEVISAQPESTTIAGSQQQITEDEEKPMTEAIKKAKHE</sequence>
<dbReference type="SUPFAM" id="SSF50249">
    <property type="entry name" value="Nucleic acid-binding proteins"/>
    <property type="match status" value="1"/>
</dbReference>
<protein>
    <recommendedName>
        <fullName evidence="4">Nucleic acid-binding, OB-fold protein</fullName>
    </recommendedName>
</protein>
<organism evidence="2 3">
    <name type="scientific">Artemisia annua</name>
    <name type="common">Sweet wormwood</name>
    <dbReference type="NCBI Taxonomy" id="35608"/>
    <lineage>
        <taxon>Eukaryota</taxon>
        <taxon>Viridiplantae</taxon>
        <taxon>Streptophyta</taxon>
        <taxon>Embryophyta</taxon>
        <taxon>Tracheophyta</taxon>
        <taxon>Spermatophyta</taxon>
        <taxon>Magnoliopsida</taxon>
        <taxon>eudicotyledons</taxon>
        <taxon>Gunneridae</taxon>
        <taxon>Pentapetalae</taxon>
        <taxon>asterids</taxon>
        <taxon>campanulids</taxon>
        <taxon>Asterales</taxon>
        <taxon>Asteraceae</taxon>
        <taxon>Asteroideae</taxon>
        <taxon>Anthemideae</taxon>
        <taxon>Artemisiinae</taxon>
        <taxon>Artemisia</taxon>
    </lineage>
</organism>
<feature type="compositionally biased region" description="Basic and acidic residues" evidence="1">
    <location>
        <begin position="1113"/>
        <end position="1125"/>
    </location>
</feature>
<evidence type="ECO:0000313" key="2">
    <source>
        <dbReference type="EMBL" id="PWA54050.1"/>
    </source>
</evidence>
<reference evidence="2 3" key="1">
    <citation type="journal article" date="2018" name="Mol. Plant">
        <title>The genome of Artemisia annua provides insight into the evolution of Asteraceae family and artemisinin biosynthesis.</title>
        <authorList>
            <person name="Shen Q."/>
            <person name="Zhang L."/>
            <person name="Liao Z."/>
            <person name="Wang S."/>
            <person name="Yan T."/>
            <person name="Shi P."/>
            <person name="Liu M."/>
            <person name="Fu X."/>
            <person name="Pan Q."/>
            <person name="Wang Y."/>
            <person name="Lv Z."/>
            <person name="Lu X."/>
            <person name="Zhang F."/>
            <person name="Jiang W."/>
            <person name="Ma Y."/>
            <person name="Chen M."/>
            <person name="Hao X."/>
            <person name="Li L."/>
            <person name="Tang Y."/>
            <person name="Lv G."/>
            <person name="Zhou Y."/>
            <person name="Sun X."/>
            <person name="Brodelius P.E."/>
            <person name="Rose J.K.C."/>
            <person name="Tang K."/>
        </authorList>
    </citation>
    <scope>NUCLEOTIDE SEQUENCE [LARGE SCALE GENOMIC DNA]</scope>
    <source>
        <strain evidence="3">cv. Huhao1</strain>
        <tissue evidence="2">Leaf</tissue>
    </source>
</reference>
<dbReference type="Proteomes" id="UP000245207">
    <property type="component" value="Unassembled WGS sequence"/>
</dbReference>
<accession>A0A2U1LYM4</accession>
<feature type="compositionally biased region" description="Polar residues" evidence="1">
    <location>
        <begin position="372"/>
        <end position="392"/>
    </location>
</feature>
<feature type="compositionally biased region" description="Basic and acidic residues" evidence="1">
    <location>
        <begin position="613"/>
        <end position="622"/>
    </location>
</feature>
<dbReference type="PANTHER" id="PTHR45786:SF74">
    <property type="entry name" value="ATP-DEPENDENT DNA HELICASE"/>
    <property type="match status" value="1"/>
</dbReference>
<keyword evidence="3" id="KW-1185">Reference proteome</keyword>